<comment type="caution">
    <text evidence="6">The sequence shown here is derived from an EMBL/GenBank/DDBJ whole genome shotgun (WGS) entry which is preliminary data.</text>
</comment>
<dbReference type="RefSeq" id="WP_116519384.1">
    <property type="nucleotide sequence ID" value="NZ_JACCEX010000012.1"/>
</dbReference>
<dbReference type="Gene3D" id="1.10.10.10">
    <property type="entry name" value="Winged helix-like DNA-binding domain superfamily/Winged helix DNA-binding domain"/>
    <property type="match status" value="1"/>
</dbReference>
<dbReference type="EMBL" id="QEKO01000007">
    <property type="protein sequence ID" value="PVY60723.1"/>
    <property type="molecule type" value="Genomic_DNA"/>
</dbReference>
<dbReference type="AlphaFoldDB" id="A0A2U1CIF8"/>
<dbReference type="PANTHER" id="PTHR30118">
    <property type="entry name" value="HTH-TYPE TRANSCRIPTIONAL REGULATOR LEUO-RELATED"/>
    <property type="match status" value="1"/>
</dbReference>
<evidence type="ECO:0000256" key="4">
    <source>
        <dbReference type="ARBA" id="ARBA00023163"/>
    </source>
</evidence>
<accession>A0A2U1CIF8</accession>
<dbReference type="PANTHER" id="PTHR30118:SF15">
    <property type="entry name" value="TRANSCRIPTIONAL REGULATORY PROTEIN"/>
    <property type="match status" value="1"/>
</dbReference>
<feature type="domain" description="HTH lysR-type" evidence="5">
    <location>
        <begin position="29"/>
        <end position="61"/>
    </location>
</feature>
<evidence type="ECO:0000313" key="6">
    <source>
        <dbReference type="EMBL" id="PVY60723.1"/>
    </source>
</evidence>
<dbReference type="STRING" id="1231391.GCA_000308195_01613"/>
<dbReference type="CDD" id="cd08459">
    <property type="entry name" value="PBP2_DntR_NahR_LinR_like"/>
    <property type="match status" value="1"/>
</dbReference>
<gene>
    <name evidence="6" type="ORF">C7440_3521</name>
</gene>
<evidence type="ECO:0000313" key="7">
    <source>
        <dbReference type="Proteomes" id="UP000246145"/>
    </source>
</evidence>
<dbReference type="InterPro" id="IPR036388">
    <property type="entry name" value="WH-like_DNA-bd_sf"/>
</dbReference>
<dbReference type="Pfam" id="PF03466">
    <property type="entry name" value="LysR_substrate"/>
    <property type="match status" value="1"/>
</dbReference>
<evidence type="ECO:0000256" key="2">
    <source>
        <dbReference type="ARBA" id="ARBA00023015"/>
    </source>
</evidence>
<dbReference type="PROSITE" id="PS50931">
    <property type="entry name" value="HTH_LYSR"/>
    <property type="match status" value="1"/>
</dbReference>
<protein>
    <submittedName>
        <fullName evidence="6">DNA-binding transcriptional LysR family regulator</fullName>
    </submittedName>
</protein>
<organism evidence="6 7">
    <name type="scientific">Pusillimonas noertemannii</name>
    <dbReference type="NCBI Taxonomy" id="305977"/>
    <lineage>
        <taxon>Bacteria</taxon>
        <taxon>Pseudomonadati</taxon>
        <taxon>Pseudomonadota</taxon>
        <taxon>Betaproteobacteria</taxon>
        <taxon>Burkholderiales</taxon>
        <taxon>Alcaligenaceae</taxon>
        <taxon>Pusillimonas</taxon>
    </lineage>
</organism>
<dbReference type="SUPFAM" id="SSF53850">
    <property type="entry name" value="Periplasmic binding protein-like II"/>
    <property type="match status" value="1"/>
</dbReference>
<dbReference type="OrthoDB" id="8557381at2"/>
<dbReference type="Proteomes" id="UP000246145">
    <property type="component" value="Unassembled WGS sequence"/>
</dbReference>
<keyword evidence="4" id="KW-0804">Transcription</keyword>
<evidence type="ECO:0000256" key="1">
    <source>
        <dbReference type="ARBA" id="ARBA00009437"/>
    </source>
</evidence>
<dbReference type="InterPro" id="IPR000847">
    <property type="entry name" value="LysR_HTH_N"/>
</dbReference>
<evidence type="ECO:0000256" key="3">
    <source>
        <dbReference type="ARBA" id="ARBA00023125"/>
    </source>
</evidence>
<dbReference type="Pfam" id="PF00126">
    <property type="entry name" value="HTH_1"/>
    <property type="match status" value="1"/>
</dbReference>
<dbReference type="InterPro" id="IPR036390">
    <property type="entry name" value="WH_DNA-bd_sf"/>
</dbReference>
<keyword evidence="2" id="KW-0805">Transcription regulation</keyword>
<comment type="similarity">
    <text evidence="1">Belongs to the LysR transcriptional regulatory family.</text>
</comment>
<name>A0A2U1CIF8_9BURK</name>
<dbReference type="Gene3D" id="3.40.190.10">
    <property type="entry name" value="Periplasmic binding protein-like II"/>
    <property type="match status" value="2"/>
</dbReference>
<dbReference type="InterPro" id="IPR005119">
    <property type="entry name" value="LysR_subst-bd"/>
</dbReference>
<dbReference type="GO" id="GO:0003677">
    <property type="term" value="F:DNA binding"/>
    <property type="evidence" value="ECO:0007669"/>
    <property type="project" value="UniProtKB-KW"/>
</dbReference>
<sequence length="311" mass="34534">MANLDVSDLLILKEIYKTRGISSSVGPIGLSQPAISVRLGHLRRHFGDALFVRTSAGMMPTPYLESLLPGIDEALTLLVRNKARHEDFDAATSTRTFRLGLTNVAQMALLPQLLALFEEKAPQLNVESVDLDQEVGHMLEAGELDVAVGFAADLHTGIYQQRLFTEHYACVARVDHPRVQGQLTKAQLMSEEYVALEAPATGYSLLDKELEKQGVRRRIKVKVSSFLGIGQSVSMTNLLAIVPARLAQALAFGGRVQVLKIPVASPSYEVRQYWHERFHRDPGNCWLRQIMFNTFLDMPDSPDSLIDSNPL</sequence>
<proteinExistence type="inferred from homology"/>
<evidence type="ECO:0000259" key="5">
    <source>
        <dbReference type="PROSITE" id="PS50931"/>
    </source>
</evidence>
<reference evidence="6 7" key="1">
    <citation type="submission" date="2018-04" db="EMBL/GenBank/DDBJ databases">
        <title>Genomic Encyclopedia of Type Strains, Phase IV (KMG-IV): sequencing the most valuable type-strain genomes for metagenomic binning, comparative biology and taxonomic classification.</title>
        <authorList>
            <person name="Goeker M."/>
        </authorList>
    </citation>
    <scope>NUCLEOTIDE SEQUENCE [LARGE SCALE GENOMIC DNA]</scope>
    <source>
        <strain evidence="6 7">DSM 10065</strain>
    </source>
</reference>
<dbReference type="InterPro" id="IPR050389">
    <property type="entry name" value="LysR-type_TF"/>
</dbReference>
<keyword evidence="3 6" id="KW-0238">DNA-binding</keyword>
<dbReference type="GO" id="GO:0003700">
    <property type="term" value="F:DNA-binding transcription factor activity"/>
    <property type="evidence" value="ECO:0007669"/>
    <property type="project" value="InterPro"/>
</dbReference>
<dbReference type="SUPFAM" id="SSF46785">
    <property type="entry name" value="Winged helix' DNA-binding domain"/>
    <property type="match status" value="1"/>
</dbReference>
<keyword evidence="7" id="KW-1185">Reference proteome</keyword>